<evidence type="ECO:0000256" key="7">
    <source>
        <dbReference type="ARBA" id="ARBA00022679"/>
    </source>
</evidence>
<dbReference type="InterPro" id="IPR001841">
    <property type="entry name" value="Znf_RING"/>
</dbReference>
<reference evidence="24" key="1">
    <citation type="submission" date="2023-11" db="EMBL/GenBank/DDBJ databases">
        <title>Genome assemblies of two species of porcelain crab, Petrolisthes cinctipes and Petrolisthes manimaculis (Anomura: Porcellanidae).</title>
        <authorList>
            <person name="Angst P."/>
        </authorList>
    </citation>
    <scope>NUCLEOTIDE SEQUENCE</scope>
    <source>
        <strain evidence="24">PB745_02</strain>
        <tissue evidence="24">Gill</tissue>
    </source>
</reference>
<evidence type="ECO:0000256" key="15">
    <source>
        <dbReference type="ARBA" id="ARBA00022989"/>
    </source>
</evidence>
<accession>A0AAE1NXF5</accession>
<evidence type="ECO:0000256" key="8">
    <source>
        <dbReference type="ARBA" id="ARBA00022692"/>
    </source>
</evidence>
<evidence type="ECO:0000256" key="3">
    <source>
        <dbReference type="ARBA" id="ARBA00004439"/>
    </source>
</evidence>
<feature type="transmembrane region" description="Helical" evidence="21">
    <location>
        <begin position="139"/>
        <end position="161"/>
    </location>
</feature>
<feature type="region of interest" description="Disordered" evidence="20">
    <location>
        <begin position="1"/>
        <end position="45"/>
    </location>
</feature>
<dbReference type="Pfam" id="PF12906">
    <property type="entry name" value="RINGv"/>
    <property type="match status" value="1"/>
</dbReference>
<evidence type="ECO:0000256" key="20">
    <source>
        <dbReference type="SAM" id="MobiDB-lite"/>
    </source>
</evidence>
<comment type="caution">
    <text evidence="24">The sequence shown here is derived from an EMBL/GenBank/DDBJ whole genome shotgun (WGS) entry which is preliminary data.</text>
</comment>
<keyword evidence="11 19" id="KW-0863">Zinc-finger</keyword>
<dbReference type="SMART" id="SM00744">
    <property type="entry name" value="RINGv"/>
    <property type="match status" value="1"/>
</dbReference>
<evidence type="ECO:0000256" key="10">
    <source>
        <dbReference type="ARBA" id="ARBA00022753"/>
    </source>
</evidence>
<evidence type="ECO:0000259" key="22">
    <source>
        <dbReference type="PROSITE" id="PS50089"/>
    </source>
</evidence>
<feature type="domain" description="RING-type" evidence="22">
    <location>
        <begin position="64"/>
        <end position="111"/>
    </location>
</feature>
<dbReference type="InterPro" id="IPR013083">
    <property type="entry name" value="Znf_RING/FYVE/PHD"/>
</dbReference>
<evidence type="ECO:0000256" key="1">
    <source>
        <dbReference type="ARBA" id="ARBA00000900"/>
    </source>
</evidence>
<evidence type="ECO:0000256" key="21">
    <source>
        <dbReference type="SAM" id="Phobius"/>
    </source>
</evidence>
<dbReference type="EMBL" id="JAWZYT010003501">
    <property type="protein sequence ID" value="KAK4298104.1"/>
    <property type="molecule type" value="Genomic_DNA"/>
</dbReference>
<proteinExistence type="predicted"/>
<dbReference type="EC" id="2.3.2.27" evidence="6"/>
<dbReference type="PROSITE" id="PS50089">
    <property type="entry name" value="ZF_RING_2"/>
    <property type="match status" value="1"/>
</dbReference>
<dbReference type="AlphaFoldDB" id="A0AAE1NXF5"/>
<evidence type="ECO:0000256" key="16">
    <source>
        <dbReference type="ARBA" id="ARBA00023136"/>
    </source>
</evidence>
<comment type="catalytic activity">
    <reaction evidence="1">
        <text>S-ubiquitinyl-[E2 ubiquitin-conjugating enzyme]-L-cysteine + [acceptor protein]-L-lysine = [E2 ubiquitin-conjugating enzyme]-L-cysteine + N(6)-ubiquitinyl-[acceptor protein]-L-lysine.</text>
        <dbReference type="EC" id="2.3.2.27"/>
    </reaction>
</comment>
<organism evidence="24 25">
    <name type="scientific">Petrolisthes manimaculis</name>
    <dbReference type="NCBI Taxonomy" id="1843537"/>
    <lineage>
        <taxon>Eukaryota</taxon>
        <taxon>Metazoa</taxon>
        <taxon>Ecdysozoa</taxon>
        <taxon>Arthropoda</taxon>
        <taxon>Crustacea</taxon>
        <taxon>Multicrustacea</taxon>
        <taxon>Malacostraca</taxon>
        <taxon>Eumalacostraca</taxon>
        <taxon>Eucarida</taxon>
        <taxon>Decapoda</taxon>
        <taxon>Pleocyemata</taxon>
        <taxon>Anomura</taxon>
        <taxon>Galatheoidea</taxon>
        <taxon>Porcellanidae</taxon>
        <taxon>Petrolisthes</taxon>
    </lineage>
</organism>
<feature type="compositionally biased region" description="Low complexity" evidence="20">
    <location>
        <begin position="457"/>
        <end position="469"/>
    </location>
</feature>
<feature type="transmembrane region" description="Helical" evidence="21">
    <location>
        <begin position="181"/>
        <end position="199"/>
    </location>
</feature>
<evidence type="ECO:0000256" key="4">
    <source>
        <dbReference type="ARBA" id="ARBA00004520"/>
    </source>
</evidence>
<dbReference type="SUPFAM" id="SSF57850">
    <property type="entry name" value="RING/U-box"/>
    <property type="match status" value="1"/>
</dbReference>
<evidence type="ECO:0000256" key="11">
    <source>
        <dbReference type="ARBA" id="ARBA00022771"/>
    </source>
</evidence>
<evidence type="ECO:0000256" key="5">
    <source>
        <dbReference type="ARBA" id="ARBA00004906"/>
    </source>
</evidence>
<keyword evidence="14" id="KW-0391">Immunity</keyword>
<evidence type="ECO:0000256" key="19">
    <source>
        <dbReference type="PROSITE-ProRule" id="PRU00175"/>
    </source>
</evidence>
<evidence type="ECO:0000256" key="6">
    <source>
        <dbReference type="ARBA" id="ARBA00012483"/>
    </source>
</evidence>
<keyword evidence="10" id="KW-0967">Endosome</keyword>
<comment type="pathway">
    <text evidence="5">Protein modification; protein ubiquitination.</text>
</comment>
<evidence type="ECO:0000256" key="17">
    <source>
        <dbReference type="ARBA" id="ARBA00023228"/>
    </source>
</evidence>
<evidence type="ECO:0000313" key="24">
    <source>
        <dbReference type="EMBL" id="KAK4298104.1"/>
    </source>
</evidence>
<name>A0AAE1NXF5_9EUCA</name>
<keyword evidence="17" id="KW-0458">Lysosome</keyword>
<evidence type="ECO:0000313" key="25">
    <source>
        <dbReference type="Proteomes" id="UP001292094"/>
    </source>
</evidence>
<dbReference type="InterPro" id="IPR011016">
    <property type="entry name" value="Znf_RING-CH"/>
</dbReference>
<evidence type="ECO:0000256" key="2">
    <source>
        <dbReference type="ARBA" id="ARBA00004155"/>
    </source>
</evidence>
<keyword evidence="13" id="KW-0862">Zinc</keyword>
<dbReference type="GO" id="GO:0061630">
    <property type="term" value="F:ubiquitin protein ligase activity"/>
    <property type="evidence" value="ECO:0007669"/>
    <property type="project" value="UniProtKB-EC"/>
</dbReference>
<sequence>MTLSDLGVCVSSSSSTKRSNTTSPSIQPVHSQEQNDVRGGVPPPPMERCASNNSSTFSYNQDICRICHCEGDAETPLIAPCYCAGSLRYVHQSCLQQWIKSSDTKSCELCKFNFIMHSKIKPFNKWEGLDMSGMERRKIACSVTFHIVAITCVIWSLYVLIERTTEEVQEGSLEWPFWTKLIVVAIGFTGGLVFMYVQCKMYAQLVKRWRDFNRVIYVQNAPEKVPLSERDRAELQREVVVVMMAGTQQQQQQQGTGNKETCSEATHVEPDKSLMGVLSGIRRHSTTITASHHQQQQRTTTPVVHDEGKCNHGSMEELSSQALVVQSSEKMCQQPFSKSICSHSCMCLEKKSHALAQPFTTTTTTTTTGSHSCMCLEEKKRRKSVVEERDLSSQNPAQPFSKSTISSHSCLCLDKNKSVVERGSGSGGCYSVVGDQEPSSYFLDNYGPVSRDIAHSTTTYTNSGNTSSSKRGGDFLDNYGPASRDTAHSATNSSSKRGGGDEALRGGGGVVVVEPSCRMIHTPSLSLQCRTEGVVEAHEVETLHLDENM</sequence>
<keyword evidence="16 21" id="KW-0472">Membrane</keyword>
<keyword evidence="18" id="KW-0968">Cytoplasmic vesicle</keyword>
<keyword evidence="9" id="KW-0479">Metal-binding</keyword>
<evidence type="ECO:0000256" key="12">
    <source>
        <dbReference type="ARBA" id="ARBA00022786"/>
    </source>
</evidence>
<dbReference type="GO" id="GO:0031901">
    <property type="term" value="C:early endosome membrane"/>
    <property type="evidence" value="ECO:0007669"/>
    <property type="project" value="UniProtKB-SubCell"/>
</dbReference>
<keyword evidence="12" id="KW-0833">Ubl conjugation pathway</keyword>
<evidence type="ECO:0000256" key="18">
    <source>
        <dbReference type="ARBA" id="ARBA00023329"/>
    </source>
</evidence>
<feature type="region of interest" description="Disordered" evidence="20">
    <location>
        <begin position="457"/>
        <end position="507"/>
    </location>
</feature>
<dbReference type="GO" id="GO:0008270">
    <property type="term" value="F:zinc ion binding"/>
    <property type="evidence" value="ECO:0007669"/>
    <property type="project" value="UniProtKB-KW"/>
</dbReference>
<dbReference type="GO" id="GO:0005765">
    <property type="term" value="C:lysosomal membrane"/>
    <property type="evidence" value="ECO:0007669"/>
    <property type="project" value="UniProtKB-SubCell"/>
</dbReference>
<dbReference type="FunFam" id="3.30.40.10:FF:000043">
    <property type="entry name" value="Putative e3 ubiquitin-protein ligase march8"/>
    <property type="match status" value="1"/>
</dbReference>
<feature type="compositionally biased region" description="Low complexity" evidence="20">
    <location>
        <begin position="11"/>
        <end position="25"/>
    </location>
</feature>
<dbReference type="GO" id="GO:0002376">
    <property type="term" value="P:immune system process"/>
    <property type="evidence" value="ECO:0007669"/>
    <property type="project" value="UniProtKB-KW"/>
</dbReference>
<keyword evidence="25" id="KW-1185">Reference proteome</keyword>
<keyword evidence="8 21" id="KW-0812">Transmembrane</keyword>
<keyword evidence="7" id="KW-0808">Transferase</keyword>
<evidence type="ECO:0000256" key="14">
    <source>
        <dbReference type="ARBA" id="ARBA00022859"/>
    </source>
</evidence>
<dbReference type="Gene3D" id="3.30.40.10">
    <property type="entry name" value="Zinc/RING finger domain, C3HC4 (zinc finger)"/>
    <property type="match status" value="1"/>
</dbReference>
<protein>
    <recommendedName>
        <fullName evidence="6">RING-type E3 ubiquitin transferase</fullName>
        <ecNumber evidence="6">2.3.2.27</ecNumber>
    </recommendedName>
</protein>
<dbReference type="Proteomes" id="UP001292094">
    <property type="component" value="Unassembled WGS sequence"/>
</dbReference>
<feature type="domain" description="RING-CH-type" evidence="23">
    <location>
        <begin position="56"/>
        <end position="117"/>
    </location>
</feature>
<keyword evidence="15 21" id="KW-1133">Transmembrane helix</keyword>
<evidence type="ECO:0000256" key="9">
    <source>
        <dbReference type="ARBA" id="ARBA00022723"/>
    </source>
</evidence>
<dbReference type="PROSITE" id="PS51292">
    <property type="entry name" value="ZF_RING_CH"/>
    <property type="match status" value="1"/>
</dbReference>
<gene>
    <name evidence="24" type="ORF">Pmani_029517</name>
</gene>
<evidence type="ECO:0000259" key="23">
    <source>
        <dbReference type="PROSITE" id="PS51292"/>
    </source>
</evidence>
<dbReference type="PANTHER" id="PTHR45981">
    <property type="entry name" value="LD02310P"/>
    <property type="match status" value="1"/>
</dbReference>
<comment type="subcellular location">
    <subcellularLocation>
        <location evidence="3">Cytoplasmic vesicle membrane</location>
        <topology evidence="3">Multi-pass membrane protein</topology>
    </subcellularLocation>
    <subcellularLocation>
        <location evidence="4">Early endosome membrane</location>
        <topology evidence="4">Multi-pass membrane protein</topology>
    </subcellularLocation>
    <subcellularLocation>
        <location evidence="2">Lysosome membrane</location>
        <topology evidence="2">Multi-pass membrane protein</topology>
    </subcellularLocation>
</comment>
<evidence type="ECO:0000256" key="13">
    <source>
        <dbReference type="ARBA" id="ARBA00022833"/>
    </source>
</evidence>